<reference evidence="7" key="1">
    <citation type="submission" date="2018-01" db="EMBL/GenBank/DDBJ databases">
        <authorList>
            <person name="Kerou L M."/>
        </authorList>
    </citation>
    <scope>NUCLEOTIDE SEQUENCE [LARGE SCALE GENOMIC DNA]</scope>
    <source>
        <strain evidence="7">SCU2</strain>
    </source>
</reference>
<dbReference type="GO" id="GO:0006979">
    <property type="term" value="P:response to oxidative stress"/>
    <property type="evidence" value="ECO:0007669"/>
    <property type="project" value="TreeGrafter"/>
</dbReference>
<dbReference type="InterPro" id="IPR022367">
    <property type="entry name" value="2-oxoacid/accept_OxRdtase_asu"/>
</dbReference>
<feature type="domain" description="Pyruvate:ferredoxin oxidoreductase core" evidence="5">
    <location>
        <begin position="537"/>
        <end position="626"/>
    </location>
</feature>
<keyword evidence="1 6" id="KW-0560">Oxidoreductase</keyword>
<dbReference type="Pfam" id="PF01855">
    <property type="entry name" value="POR_N"/>
    <property type="match status" value="1"/>
</dbReference>
<dbReference type="PANTHER" id="PTHR32154:SF16">
    <property type="entry name" value="PYRUVATE FLAVODOXIN_FERREDOXIN OXIDOREDUCTASE DOMAIN PROTEIN"/>
    <property type="match status" value="1"/>
</dbReference>
<evidence type="ECO:0000259" key="5">
    <source>
        <dbReference type="Pfam" id="PF17147"/>
    </source>
</evidence>
<dbReference type="Gene3D" id="3.40.50.970">
    <property type="match status" value="1"/>
</dbReference>
<dbReference type="KEGG" id="ncv:NCAV_0254"/>
<protein>
    <submittedName>
        <fullName evidence="6">2:oxoacid-ferredoxin oxidoreductase, fused alpha and gamma subunit</fullName>
        <ecNumber evidence="6">1.2.7.3</ecNumber>
    </submittedName>
</protein>
<dbReference type="PANTHER" id="PTHR32154">
    <property type="entry name" value="PYRUVATE-FLAVODOXIN OXIDOREDUCTASE-RELATED"/>
    <property type="match status" value="1"/>
</dbReference>
<dbReference type="SUPFAM" id="SSF52922">
    <property type="entry name" value="TK C-terminal domain-like"/>
    <property type="match status" value="1"/>
</dbReference>
<dbReference type="Pfam" id="PF17147">
    <property type="entry name" value="PFOR_II"/>
    <property type="match status" value="1"/>
</dbReference>
<dbReference type="InterPro" id="IPR053400">
    <property type="entry name" value="2-oxoacid_Fdx_oxidoreductase"/>
</dbReference>
<dbReference type="Gene3D" id="3.40.920.10">
    <property type="entry name" value="Pyruvate-ferredoxin oxidoreductase, PFOR, domain III"/>
    <property type="match status" value="1"/>
</dbReference>
<dbReference type="Pfam" id="PF01558">
    <property type="entry name" value="POR"/>
    <property type="match status" value="1"/>
</dbReference>
<feature type="domain" description="Pyruvate/ketoisovalerate oxidoreductase catalytic" evidence="3">
    <location>
        <begin position="16"/>
        <end position="219"/>
    </location>
</feature>
<proteinExistence type="predicted"/>
<dbReference type="EMBL" id="LT981265">
    <property type="protein sequence ID" value="SPC33451.1"/>
    <property type="molecule type" value="Genomic_DNA"/>
</dbReference>
<keyword evidence="7" id="KW-1185">Reference proteome</keyword>
<dbReference type="Gene3D" id="3.40.50.920">
    <property type="match status" value="1"/>
</dbReference>
<dbReference type="GO" id="GO:0047553">
    <property type="term" value="F:2-oxoglutarate synthase activity"/>
    <property type="evidence" value="ECO:0007669"/>
    <property type="project" value="UniProtKB-EC"/>
</dbReference>
<dbReference type="InterPro" id="IPR002869">
    <property type="entry name" value="Pyrv_flavodox_OxRed_cen"/>
</dbReference>
<name>A0A2K5AP84_9ARCH</name>
<evidence type="ECO:0000256" key="2">
    <source>
        <dbReference type="ARBA" id="ARBA00023317"/>
    </source>
</evidence>
<dbReference type="CDD" id="cd07034">
    <property type="entry name" value="TPP_PYR_PFOR_IOR-alpha_like"/>
    <property type="match status" value="1"/>
</dbReference>
<organism evidence="6 7">
    <name type="scientific">Candidatus Nitrosocaldus cavascurensis</name>
    <dbReference type="NCBI Taxonomy" id="2058097"/>
    <lineage>
        <taxon>Archaea</taxon>
        <taxon>Nitrososphaerota</taxon>
        <taxon>Nitrososphaeria</taxon>
        <taxon>Candidatus Nitrosocaldales</taxon>
        <taxon>Candidatus Nitrosocaldaceae</taxon>
        <taxon>Candidatus Nitrosocaldus</taxon>
    </lineage>
</organism>
<accession>A0A2K5AP84</accession>
<dbReference type="EC" id="1.2.7.3" evidence="6"/>
<evidence type="ECO:0000313" key="7">
    <source>
        <dbReference type="Proteomes" id="UP000236248"/>
    </source>
</evidence>
<dbReference type="Proteomes" id="UP000236248">
    <property type="component" value="Chromosome NCAV"/>
</dbReference>
<dbReference type="InterPro" id="IPR033412">
    <property type="entry name" value="PFOR_II"/>
</dbReference>
<dbReference type="InterPro" id="IPR050722">
    <property type="entry name" value="Pyruvate:ferred/Flavod_OxRd"/>
</dbReference>
<evidence type="ECO:0000259" key="3">
    <source>
        <dbReference type="Pfam" id="PF01558"/>
    </source>
</evidence>
<dbReference type="InterPro" id="IPR002880">
    <property type="entry name" value="Pyrv_Fd/Flavodoxin_OxRdtase_N"/>
</dbReference>
<dbReference type="InterPro" id="IPR019752">
    <property type="entry name" value="Pyrv/ketoisovalerate_OxRed_cat"/>
</dbReference>
<dbReference type="InterPro" id="IPR029061">
    <property type="entry name" value="THDP-binding"/>
</dbReference>
<dbReference type="GeneID" id="41594356"/>
<dbReference type="AlphaFoldDB" id="A0A2K5AP84"/>
<dbReference type="InterPro" id="IPR009014">
    <property type="entry name" value="Transketo_C/PFOR_II"/>
</dbReference>
<dbReference type="NCBIfam" id="TIGR03710">
    <property type="entry name" value="OAFO_sf"/>
    <property type="match status" value="1"/>
</dbReference>
<dbReference type="FunFam" id="3.40.50.970:FF:000022">
    <property type="entry name" value="2-oxoglutarate ferredoxin oxidoreductase alpha subunit"/>
    <property type="match status" value="1"/>
</dbReference>
<dbReference type="SUPFAM" id="SSF52518">
    <property type="entry name" value="Thiamin diphosphate-binding fold (THDP-binding)"/>
    <property type="match status" value="1"/>
</dbReference>
<dbReference type="RefSeq" id="WP_103287728.1">
    <property type="nucleotide sequence ID" value="NZ_LT981265.1"/>
</dbReference>
<keyword evidence="2" id="KW-0670">Pyruvate</keyword>
<dbReference type="NCBIfam" id="NF041170">
    <property type="entry name" value="Oxoac_fdxalpha_Archa"/>
    <property type="match status" value="1"/>
</dbReference>
<gene>
    <name evidence="6" type="ORF">NCAV_0254</name>
</gene>
<sequence>MKVVNRLSWVTGGPQGSGVDTAANIFAKACALGGLYIFGKREYHSNIKGEHSYFSIYVSEEPVRAHVDDIDMLVVFDAETLFRHAKNVVSDGVVVYDTSIADTKIDDVQTLDRRRRDELASLLSSNSLEGTARGMLKLLEMQGARLYAIPCHDLLQDIASKRNEPSLGKLTRMINIMMLASSLALLEYDQQILANAIRHVFKAKKSIADLNVDAALYTYNYTKAKYVNEDGSMRYRLSAREPMHNMLLMQGNQAVALGKMVAGCRFQTYYPITPASDESEFLEANEVLDGKGSVVVVQTEDEIAAISMAIGAGLSGARSSTSTSGPGFSLMAEALGWAGMNEVPVVVTLYQRAGPSTGLPTRHEQGDLLFAIHAGHGEFPRIVIASGDVEEAFYDAIRAFNYAERYQMPVIHIVDKAIANSIIVCKEFNPTLVKIDRGLLVDSVDAATAATVNVTTPIDGSYLRFKLTDDGVSPRVRLGTPNAIFWNTGDEHDERGHITEEPDLRVMMMDKRMSKLDLVLKEVSEDEQVVMHGYRSDATVISWGSTKGAILDAIDMLKANDGIDMNFVQVRLLNPFPSARVSSLLEGTRLLIDVEMNYSAQLARLLRANIQRDPDYYVVKYNGRPMSSSEVYEALKGIIKGSIKGKRVVLRHGV</sequence>
<feature type="domain" description="Pyruvate flavodoxin/ferredoxin oxidoreductase pyrimidine binding" evidence="4">
    <location>
        <begin position="258"/>
        <end position="509"/>
    </location>
</feature>
<evidence type="ECO:0000313" key="6">
    <source>
        <dbReference type="EMBL" id="SPC33451.1"/>
    </source>
</evidence>
<evidence type="ECO:0000256" key="1">
    <source>
        <dbReference type="ARBA" id="ARBA00023002"/>
    </source>
</evidence>
<dbReference type="GO" id="GO:0006082">
    <property type="term" value="P:organic acid metabolic process"/>
    <property type="evidence" value="ECO:0007669"/>
    <property type="project" value="UniProtKB-ARBA"/>
</dbReference>
<evidence type="ECO:0000259" key="4">
    <source>
        <dbReference type="Pfam" id="PF01855"/>
    </source>
</evidence>
<dbReference type="SUPFAM" id="SSF53323">
    <property type="entry name" value="Pyruvate-ferredoxin oxidoreductase, PFOR, domain III"/>
    <property type="match status" value="1"/>
</dbReference>
<dbReference type="GO" id="GO:0044272">
    <property type="term" value="P:sulfur compound biosynthetic process"/>
    <property type="evidence" value="ECO:0007669"/>
    <property type="project" value="UniProtKB-ARBA"/>
</dbReference>